<gene>
    <name evidence="2" type="ORF">JCM31185_08750</name>
</gene>
<evidence type="ECO:0000313" key="3">
    <source>
        <dbReference type="Proteomes" id="UP001628078"/>
    </source>
</evidence>
<reference evidence="2 3" key="1">
    <citation type="submission" date="2022-03" db="EMBL/GenBank/DDBJ databases">
        <title>Draft genome sequence of Furfurilactobacillus curtus JCM 31185.</title>
        <authorList>
            <person name="Suzuki S."/>
            <person name="Endo A."/>
            <person name="Kajikawa A."/>
        </authorList>
    </citation>
    <scope>NUCLEOTIDE SEQUENCE [LARGE SCALE GENOMIC DNA]</scope>
    <source>
        <strain evidence="2 3">JCM 31185</strain>
    </source>
</reference>
<dbReference type="InterPro" id="IPR051606">
    <property type="entry name" value="Polyketide_Oxido-like"/>
</dbReference>
<proteinExistence type="predicted"/>
<dbReference type="Proteomes" id="UP001628078">
    <property type="component" value="Unassembled WGS sequence"/>
</dbReference>
<feature type="domain" description="NAD(P)-binding" evidence="1">
    <location>
        <begin position="8"/>
        <end position="189"/>
    </location>
</feature>
<evidence type="ECO:0000259" key="1">
    <source>
        <dbReference type="Pfam" id="PF13460"/>
    </source>
</evidence>
<dbReference type="PANTHER" id="PTHR43355:SF2">
    <property type="entry name" value="FLAVIN REDUCTASE (NADPH)"/>
    <property type="match status" value="1"/>
</dbReference>
<dbReference type="EMBL" id="BQXO01000002">
    <property type="protein sequence ID" value="GKT05587.1"/>
    <property type="molecule type" value="Genomic_DNA"/>
</dbReference>
<protein>
    <submittedName>
        <fullName evidence="2">NAD-dependent dehydratase</fullName>
    </submittedName>
</protein>
<dbReference type="InterPro" id="IPR016040">
    <property type="entry name" value="NAD(P)-bd_dom"/>
</dbReference>
<accession>A0ABQ5JRE1</accession>
<name>A0ABQ5JRE1_9LACO</name>
<dbReference type="Pfam" id="PF13460">
    <property type="entry name" value="NAD_binding_10"/>
    <property type="match status" value="1"/>
</dbReference>
<sequence length="212" mass="23249">MSHVLVLGAGGQIAQFAEQFMVEQDQQLTLFLRHPDNLERVTPDHEKVVTGDVTNADALNQAMVGQDIVYANLAGSNIEQQAKDVVTAMNHVGVKRLIWISTLGIYDEVPGAFGEWNHEMLDDGYLPTYTAAATVIETSGLDYTIIRPAWLQNEDEVSYELTNKGEPFKGTEVSRKSIGALVADIAAHPDQHVKASLGVNKPNTDGDKPSWY</sequence>
<dbReference type="RefSeq" id="WP_407882954.1">
    <property type="nucleotide sequence ID" value="NZ_BQXO01000002.1"/>
</dbReference>
<dbReference type="InterPro" id="IPR036291">
    <property type="entry name" value="NAD(P)-bd_dom_sf"/>
</dbReference>
<dbReference type="CDD" id="cd05267">
    <property type="entry name" value="SDR_a6"/>
    <property type="match status" value="1"/>
</dbReference>
<evidence type="ECO:0000313" key="2">
    <source>
        <dbReference type="EMBL" id="GKT05587.1"/>
    </source>
</evidence>
<dbReference type="PANTHER" id="PTHR43355">
    <property type="entry name" value="FLAVIN REDUCTASE (NADPH)"/>
    <property type="match status" value="1"/>
</dbReference>
<keyword evidence="3" id="KW-1185">Reference proteome</keyword>
<organism evidence="2 3">
    <name type="scientific">Furfurilactobacillus curtus</name>
    <dbReference type="NCBI Taxonomy" id="1746200"/>
    <lineage>
        <taxon>Bacteria</taxon>
        <taxon>Bacillati</taxon>
        <taxon>Bacillota</taxon>
        <taxon>Bacilli</taxon>
        <taxon>Lactobacillales</taxon>
        <taxon>Lactobacillaceae</taxon>
        <taxon>Furfurilactobacillus</taxon>
    </lineage>
</organism>
<dbReference type="Gene3D" id="3.40.50.720">
    <property type="entry name" value="NAD(P)-binding Rossmann-like Domain"/>
    <property type="match status" value="1"/>
</dbReference>
<comment type="caution">
    <text evidence="2">The sequence shown here is derived from an EMBL/GenBank/DDBJ whole genome shotgun (WGS) entry which is preliminary data.</text>
</comment>
<dbReference type="SUPFAM" id="SSF51735">
    <property type="entry name" value="NAD(P)-binding Rossmann-fold domains"/>
    <property type="match status" value="1"/>
</dbReference>